<gene>
    <name evidence="2" type="ORF">EVAR_76711_1</name>
</gene>
<reference evidence="2 3" key="1">
    <citation type="journal article" date="2019" name="Commun. Biol.">
        <title>The bagworm genome reveals a unique fibroin gene that provides high tensile strength.</title>
        <authorList>
            <person name="Kono N."/>
            <person name="Nakamura H."/>
            <person name="Ohtoshi R."/>
            <person name="Tomita M."/>
            <person name="Numata K."/>
            <person name="Arakawa K."/>
        </authorList>
    </citation>
    <scope>NUCLEOTIDE SEQUENCE [LARGE SCALE GENOMIC DNA]</scope>
</reference>
<dbReference type="Proteomes" id="UP000299102">
    <property type="component" value="Unassembled WGS sequence"/>
</dbReference>
<keyword evidence="1" id="KW-0812">Transmembrane</keyword>
<evidence type="ECO:0000256" key="1">
    <source>
        <dbReference type="SAM" id="Phobius"/>
    </source>
</evidence>
<evidence type="ECO:0000313" key="3">
    <source>
        <dbReference type="Proteomes" id="UP000299102"/>
    </source>
</evidence>
<dbReference type="EMBL" id="BGZK01000017">
    <property type="protein sequence ID" value="GBP05250.1"/>
    <property type="molecule type" value="Genomic_DNA"/>
</dbReference>
<keyword evidence="3" id="KW-1185">Reference proteome</keyword>
<keyword evidence="1" id="KW-1133">Transmembrane helix</keyword>
<accession>A0A4C1SVJ5</accession>
<dbReference type="AlphaFoldDB" id="A0A4C1SVJ5"/>
<organism evidence="2 3">
    <name type="scientific">Eumeta variegata</name>
    <name type="common">Bagworm moth</name>
    <name type="synonym">Eumeta japonica</name>
    <dbReference type="NCBI Taxonomy" id="151549"/>
    <lineage>
        <taxon>Eukaryota</taxon>
        <taxon>Metazoa</taxon>
        <taxon>Ecdysozoa</taxon>
        <taxon>Arthropoda</taxon>
        <taxon>Hexapoda</taxon>
        <taxon>Insecta</taxon>
        <taxon>Pterygota</taxon>
        <taxon>Neoptera</taxon>
        <taxon>Endopterygota</taxon>
        <taxon>Lepidoptera</taxon>
        <taxon>Glossata</taxon>
        <taxon>Ditrysia</taxon>
        <taxon>Tineoidea</taxon>
        <taxon>Psychidae</taxon>
        <taxon>Oiketicinae</taxon>
        <taxon>Eumeta</taxon>
    </lineage>
</organism>
<sequence>MERNGEPRRFITAHLYANYFPPLAVPAQTENRFDYDYNFDHDSGRYAVLGSNPGTDLMSICLALDSGLSPVINFDTFRFRLPILLYVPFAISFVLPVTAPS</sequence>
<comment type="caution">
    <text evidence="2">The sequence shown here is derived from an EMBL/GenBank/DDBJ whole genome shotgun (WGS) entry which is preliminary data.</text>
</comment>
<keyword evidence="1" id="KW-0472">Membrane</keyword>
<protein>
    <submittedName>
        <fullName evidence="2">Uncharacterized protein</fullName>
    </submittedName>
</protein>
<name>A0A4C1SVJ5_EUMVA</name>
<proteinExistence type="predicted"/>
<evidence type="ECO:0000313" key="2">
    <source>
        <dbReference type="EMBL" id="GBP05250.1"/>
    </source>
</evidence>
<feature type="transmembrane region" description="Helical" evidence="1">
    <location>
        <begin position="83"/>
        <end position="99"/>
    </location>
</feature>